<organism evidence="2 3">
    <name type="scientific">Paramecium octaurelia</name>
    <dbReference type="NCBI Taxonomy" id="43137"/>
    <lineage>
        <taxon>Eukaryota</taxon>
        <taxon>Sar</taxon>
        <taxon>Alveolata</taxon>
        <taxon>Ciliophora</taxon>
        <taxon>Intramacronucleata</taxon>
        <taxon>Oligohymenophorea</taxon>
        <taxon>Peniculida</taxon>
        <taxon>Parameciidae</taxon>
        <taxon>Paramecium</taxon>
    </lineage>
</organism>
<protein>
    <submittedName>
        <fullName evidence="2">Uncharacterized protein</fullName>
    </submittedName>
</protein>
<keyword evidence="1" id="KW-0175">Coiled coil</keyword>
<sequence length="558" mass="66406">MRSKFKSTYQFVGKSEGLHKLPDHIQKIKKSLGFEEKERKVIEELIPQLKQRIRAQSIPEKPIPKQIQINNLAKKLAYLRQEYDKINVELNKHQSFRTQIKNPKTSFEQHFFQIEQQIHIWEEQKSKLSVQIKQIKKELFFLENQSDTYTSKKIVTNQSVLLSELVTIEKKIPTPSKLPRILNQESPMYTQPKAFHSDVKMLNNTNDSNLIDLLESDEDQDLRPRTRVTKMKQKQLPTLEQIISQLDQFVIKNDKLQPHKEALKQFRLAQYEKYLYKQPHIQMNINYGSKVSSTNKRIKNIKYGFAAVFFCFCLIKQTRISQQRYQLISYSYHQNNYQKVNQEVIFFVNNVIAKQILFKFSRLQQLQKAEKKQHKIMIPLIAEEIVREILQKLSNQKFSNQFYIFLNSISEEGFYPLQNYHSDIIKARFQISKYFSYLLRECKKIVFTELVLIKNIIFYGLFFKAKELFGQLKIDADNELINSVTLIFLELFLRTLQSGILNVNLKHFSYASADGPYVQKYLKELDLIKMKILTTLQIDDMLKPFIQMIEKQFFNYQQ</sequence>
<name>A0A8S1SYT9_PAROT</name>
<gene>
    <name evidence="2" type="ORF">POCTA_138.1.T0150255</name>
</gene>
<comment type="caution">
    <text evidence="2">The sequence shown here is derived from an EMBL/GenBank/DDBJ whole genome shotgun (WGS) entry which is preliminary data.</text>
</comment>
<feature type="coiled-coil region" evidence="1">
    <location>
        <begin position="118"/>
        <end position="145"/>
    </location>
</feature>
<accession>A0A8S1SYT9</accession>
<reference evidence="2" key="1">
    <citation type="submission" date="2021-01" db="EMBL/GenBank/DDBJ databases">
        <authorList>
            <consortium name="Genoscope - CEA"/>
            <person name="William W."/>
        </authorList>
    </citation>
    <scope>NUCLEOTIDE SEQUENCE</scope>
</reference>
<keyword evidence="3" id="KW-1185">Reference proteome</keyword>
<dbReference type="Proteomes" id="UP000683925">
    <property type="component" value="Unassembled WGS sequence"/>
</dbReference>
<evidence type="ECO:0000313" key="2">
    <source>
        <dbReference type="EMBL" id="CAD8143874.1"/>
    </source>
</evidence>
<dbReference type="OrthoDB" id="297334at2759"/>
<dbReference type="EMBL" id="CAJJDP010000015">
    <property type="protein sequence ID" value="CAD8143874.1"/>
    <property type="molecule type" value="Genomic_DNA"/>
</dbReference>
<dbReference type="AlphaFoldDB" id="A0A8S1SYT9"/>
<proteinExistence type="predicted"/>
<evidence type="ECO:0000256" key="1">
    <source>
        <dbReference type="SAM" id="Coils"/>
    </source>
</evidence>
<dbReference type="OMA" id="MKQKQLP"/>
<evidence type="ECO:0000313" key="3">
    <source>
        <dbReference type="Proteomes" id="UP000683925"/>
    </source>
</evidence>